<keyword evidence="2" id="KW-1133">Transmembrane helix</keyword>
<accession>A0AB39DUB7</accession>
<sequence>MIEMIIGQVWPYLLGALALLAGWIAAKRQGRAEAQRDALQKAVETADKARKEARDVAQKVDAMGDPAVSDRLKSDWVRDATRRD</sequence>
<name>A0AB39DUB7_9BURK</name>
<evidence type="ECO:0000313" key="4">
    <source>
        <dbReference type="EMBL" id="XDJ78239.1"/>
    </source>
</evidence>
<proteinExistence type="predicted"/>
<evidence type="ECO:0000256" key="2">
    <source>
        <dbReference type="SAM" id="Phobius"/>
    </source>
</evidence>
<protein>
    <recommendedName>
        <fullName evidence="5">ABC transporter permease</fullName>
    </recommendedName>
</protein>
<gene>
    <name evidence="3" type="ORF">ABRY90_11290</name>
    <name evidence="4" type="ORF">ABRZ10_05445</name>
</gene>
<dbReference type="RefSeq" id="WP_368648497.1">
    <property type="nucleotide sequence ID" value="NZ_CP158258.1"/>
</dbReference>
<keyword evidence="2" id="KW-0472">Membrane</keyword>
<feature type="coiled-coil region" evidence="1">
    <location>
        <begin position="32"/>
        <end position="59"/>
    </location>
</feature>
<dbReference type="AlphaFoldDB" id="A0AB39DUB7"/>
<keyword evidence="1" id="KW-0175">Coiled coil</keyword>
<organism evidence="3">
    <name type="scientific">Castellaniella ginsengisoli</name>
    <dbReference type="NCBI Taxonomy" id="546114"/>
    <lineage>
        <taxon>Bacteria</taxon>
        <taxon>Pseudomonadati</taxon>
        <taxon>Pseudomonadota</taxon>
        <taxon>Betaproteobacteria</taxon>
        <taxon>Burkholderiales</taxon>
        <taxon>Alcaligenaceae</taxon>
        <taxon>Castellaniella</taxon>
    </lineage>
</organism>
<reference evidence="3" key="1">
    <citation type="submission" date="2024-05" db="EMBL/GenBank/DDBJ databases">
        <authorList>
            <person name="Luo Y.-C."/>
            <person name="Nicholds J."/>
            <person name="Mortimer T."/>
            <person name="Maboni G."/>
        </authorList>
    </citation>
    <scope>NUCLEOTIDE SEQUENCE</scope>
    <source>
        <strain evidence="4">143769</strain>
        <strain evidence="3">148131</strain>
    </source>
</reference>
<feature type="transmembrane region" description="Helical" evidence="2">
    <location>
        <begin position="6"/>
        <end position="26"/>
    </location>
</feature>
<evidence type="ECO:0000256" key="1">
    <source>
        <dbReference type="SAM" id="Coils"/>
    </source>
</evidence>
<dbReference type="EMBL" id="CP158258">
    <property type="protein sequence ID" value="XDJ57838.1"/>
    <property type="molecule type" value="Genomic_DNA"/>
</dbReference>
<evidence type="ECO:0000313" key="3">
    <source>
        <dbReference type="EMBL" id="XDJ57838.1"/>
    </source>
</evidence>
<keyword evidence="2" id="KW-0812">Transmembrane</keyword>
<evidence type="ECO:0008006" key="5">
    <source>
        <dbReference type="Google" id="ProtNLM"/>
    </source>
</evidence>
<dbReference type="EMBL" id="CP158265">
    <property type="protein sequence ID" value="XDJ78239.1"/>
    <property type="molecule type" value="Genomic_DNA"/>
</dbReference>